<accession>A0AB39NDE1</accession>
<keyword evidence="3" id="KW-0378">Hydrolase</keyword>
<dbReference type="GO" id="GO:0016811">
    <property type="term" value="F:hydrolase activity, acting on carbon-nitrogen (but not peptide) bonds, in linear amides"/>
    <property type="evidence" value="ECO:0007669"/>
    <property type="project" value="TreeGrafter"/>
</dbReference>
<evidence type="ECO:0000313" key="3">
    <source>
        <dbReference type="EMBL" id="XDQ14903.1"/>
    </source>
</evidence>
<feature type="region of interest" description="Disordered" evidence="2">
    <location>
        <begin position="1"/>
        <end position="25"/>
    </location>
</feature>
<dbReference type="EMBL" id="CP163432">
    <property type="protein sequence ID" value="XDQ14903.1"/>
    <property type="molecule type" value="Genomic_DNA"/>
</dbReference>
<dbReference type="SUPFAM" id="SSF102588">
    <property type="entry name" value="LmbE-like"/>
    <property type="match status" value="1"/>
</dbReference>
<dbReference type="InterPro" id="IPR003737">
    <property type="entry name" value="GlcNAc_PI_deacetylase-related"/>
</dbReference>
<evidence type="ECO:0000256" key="2">
    <source>
        <dbReference type="SAM" id="MobiDB-lite"/>
    </source>
</evidence>
<sequence>MTHGDAPSPTLEQPRAGGPSSPPRSTLVITAHAGDFVWRAGGAIALAAARGEKATIACLTFGERGESAKAWREGRRLEEIKAIRQGEAERAAATLGAEVRFFDAGDYPLIATAELTDQLVAVHRETQPDVVLTHPTEDPYNGDHPAANRMALEARILAQAIGYPGDGDIIGAPPVFYFEPHQPEMSGFRPDVLLDITEVWETKRAAMECLGAQQHLWDYYTDLAVRRGVQLNRVVQPPHAAGAGPGLAADHLDRGRTGQGAGVGPEDDRVLPHARDSAGRLARRFLRVLRVFPCAPLDCR</sequence>
<reference evidence="3" key="1">
    <citation type="submission" date="2024-07" db="EMBL/GenBank/DDBJ databases">
        <authorList>
            <person name="Yu S.T."/>
        </authorList>
    </citation>
    <scope>NUCLEOTIDE SEQUENCE</scope>
    <source>
        <strain evidence="3">R11</strain>
    </source>
</reference>
<dbReference type="PANTHER" id="PTHR12993">
    <property type="entry name" value="N-ACETYLGLUCOSAMINYL-PHOSPHATIDYLINOSITOL DE-N-ACETYLASE-RELATED"/>
    <property type="match status" value="1"/>
</dbReference>
<dbReference type="Pfam" id="PF02585">
    <property type="entry name" value="PIG-L"/>
    <property type="match status" value="1"/>
</dbReference>
<feature type="compositionally biased region" description="Low complexity" evidence="2">
    <location>
        <begin position="14"/>
        <end position="25"/>
    </location>
</feature>
<gene>
    <name evidence="3" type="ORF">AB5J55_37295</name>
</gene>
<protein>
    <submittedName>
        <fullName evidence="3">PIG-L deacetylase family protein</fullName>
        <ecNumber evidence="3">3.5.1.-</ecNumber>
    </submittedName>
</protein>
<dbReference type="InterPro" id="IPR024078">
    <property type="entry name" value="LmbE-like_dom_sf"/>
</dbReference>
<dbReference type="AlphaFoldDB" id="A0AB39NDE1"/>
<organism evidence="3">
    <name type="scientific">Streptomyces sp. R11</name>
    <dbReference type="NCBI Taxonomy" id="3238625"/>
    <lineage>
        <taxon>Bacteria</taxon>
        <taxon>Bacillati</taxon>
        <taxon>Actinomycetota</taxon>
        <taxon>Actinomycetes</taxon>
        <taxon>Kitasatosporales</taxon>
        <taxon>Streptomycetaceae</taxon>
        <taxon>Streptomyces</taxon>
    </lineage>
</organism>
<dbReference type="EC" id="3.5.1.-" evidence="3"/>
<dbReference type="RefSeq" id="WP_369274854.1">
    <property type="nucleotide sequence ID" value="NZ_CP163432.1"/>
</dbReference>
<name>A0AB39NDE1_9ACTN</name>
<dbReference type="Gene3D" id="3.40.50.10320">
    <property type="entry name" value="LmbE-like"/>
    <property type="match status" value="1"/>
</dbReference>
<evidence type="ECO:0000256" key="1">
    <source>
        <dbReference type="ARBA" id="ARBA00022833"/>
    </source>
</evidence>
<keyword evidence="1" id="KW-0862">Zinc</keyword>
<dbReference type="PANTHER" id="PTHR12993:SF29">
    <property type="entry name" value="BLR3841 PROTEIN"/>
    <property type="match status" value="1"/>
</dbReference>
<proteinExistence type="predicted"/>
<feature type="region of interest" description="Disordered" evidence="2">
    <location>
        <begin position="242"/>
        <end position="271"/>
    </location>
</feature>
<dbReference type="GO" id="GO:0016137">
    <property type="term" value="P:glycoside metabolic process"/>
    <property type="evidence" value="ECO:0007669"/>
    <property type="project" value="UniProtKB-ARBA"/>
</dbReference>